<organism evidence="3 4">
    <name type="scientific">Basidiobolus meristosporus CBS 931.73</name>
    <dbReference type="NCBI Taxonomy" id="1314790"/>
    <lineage>
        <taxon>Eukaryota</taxon>
        <taxon>Fungi</taxon>
        <taxon>Fungi incertae sedis</taxon>
        <taxon>Zoopagomycota</taxon>
        <taxon>Entomophthoromycotina</taxon>
        <taxon>Basidiobolomycetes</taxon>
        <taxon>Basidiobolales</taxon>
        <taxon>Basidiobolaceae</taxon>
        <taxon>Basidiobolus</taxon>
    </lineage>
</organism>
<feature type="compositionally biased region" description="Polar residues" evidence="1">
    <location>
        <begin position="46"/>
        <end position="57"/>
    </location>
</feature>
<feature type="compositionally biased region" description="Low complexity" evidence="1">
    <location>
        <begin position="187"/>
        <end position="199"/>
    </location>
</feature>
<evidence type="ECO:0000313" key="4">
    <source>
        <dbReference type="Proteomes" id="UP000193498"/>
    </source>
</evidence>
<accession>A0A1Y1YP76</accession>
<dbReference type="InParanoid" id="A0A1Y1YP76"/>
<sequence length="337" mass="35511">MRSIAILFTTALALASSTSAYPAQDSDTTTTVVTVQPTDAATATQSSTEPNPTQSNGDIPGLGGFGGMGDSISDNCQNAIMGIVVTAEGQQSCLPVMQLAPIWNQTLYDSTNIAQYISQGLDVLCQAPECSADTLSAASQQLKSNCNSKDENSLLVKTVSGLVNNYGAARKLGCEKLPNDNNSDGSTEGNNENGDDTNNNSDANTAYCVADATQFYLNKGLLILTGKWKENPEQLCPPCANTWYSDIKELEPQYEDLKDWKLAEQLEEVCPYLKNSTSTTTTTGSPSAESPTQATETTEPTPAESQTGNADSPAATPTPQPSDGDQSSTVVIVTTTQ</sequence>
<name>A0A1Y1YP76_9FUNG</name>
<feature type="region of interest" description="Disordered" evidence="1">
    <location>
        <begin position="40"/>
        <end position="64"/>
    </location>
</feature>
<feature type="region of interest" description="Disordered" evidence="1">
    <location>
        <begin position="275"/>
        <end position="337"/>
    </location>
</feature>
<gene>
    <name evidence="3" type="ORF">K493DRAFT_313256</name>
</gene>
<evidence type="ECO:0000256" key="2">
    <source>
        <dbReference type="SAM" id="SignalP"/>
    </source>
</evidence>
<comment type="caution">
    <text evidence="3">The sequence shown here is derived from an EMBL/GenBank/DDBJ whole genome shotgun (WGS) entry which is preliminary data.</text>
</comment>
<feature type="signal peptide" evidence="2">
    <location>
        <begin position="1"/>
        <end position="20"/>
    </location>
</feature>
<evidence type="ECO:0000256" key="1">
    <source>
        <dbReference type="SAM" id="MobiDB-lite"/>
    </source>
</evidence>
<protein>
    <submittedName>
        <fullName evidence="3">Uncharacterized protein</fullName>
    </submittedName>
</protein>
<feature type="region of interest" description="Disordered" evidence="1">
    <location>
        <begin position="177"/>
        <end position="199"/>
    </location>
</feature>
<feature type="compositionally biased region" description="Low complexity" evidence="1">
    <location>
        <begin position="276"/>
        <end position="307"/>
    </location>
</feature>
<dbReference type="EMBL" id="MCFE01000098">
    <property type="protein sequence ID" value="ORX99384.1"/>
    <property type="molecule type" value="Genomic_DNA"/>
</dbReference>
<feature type="compositionally biased region" description="Polar residues" evidence="1">
    <location>
        <begin position="315"/>
        <end position="328"/>
    </location>
</feature>
<evidence type="ECO:0000313" key="3">
    <source>
        <dbReference type="EMBL" id="ORX99384.1"/>
    </source>
</evidence>
<proteinExistence type="predicted"/>
<keyword evidence="4" id="KW-1185">Reference proteome</keyword>
<reference evidence="3 4" key="1">
    <citation type="submission" date="2016-07" db="EMBL/GenBank/DDBJ databases">
        <title>Pervasive Adenine N6-methylation of Active Genes in Fungi.</title>
        <authorList>
            <consortium name="DOE Joint Genome Institute"/>
            <person name="Mondo S.J."/>
            <person name="Dannebaum R.O."/>
            <person name="Kuo R.C."/>
            <person name="Labutti K."/>
            <person name="Haridas S."/>
            <person name="Kuo A."/>
            <person name="Salamov A."/>
            <person name="Ahrendt S.R."/>
            <person name="Lipzen A."/>
            <person name="Sullivan W."/>
            <person name="Andreopoulos W.B."/>
            <person name="Clum A."/>
            <person name="Lindquist E."/>
            <person name="Daum C."/>
            <person name="Ramamoorthy G.K."/>
            <person name="Gryganskyi A."/>
            <person name="Culley D."/>
            <person name="Magnuson J.K."/>
            <person name="James T.Y."/>
            <person name="O'Malley M.A."/>
            <person name="Stajich J.E."/>
            <person name="Spatafora J.W."/>
            <person name="Visel A."/>
            <person name="Grigoriev I.V."/>
        </authorList>
    </citation>
    <scope>NUCLEOTIDE SEQUENCE [LARGE SCALE GENOMIC DNA]</scope>
    <source>
        <strain evidence="3 4">CBS 931.73</strain>
    </source>
</reference>
<keyword evidence="2" id="KW-0732">Signal</keyword>
<feature type="chain" id="PRO_5013254350" evidence="2">
    <location>
        <begin position="21"/>
        <end position="337"/>
    </location>
</feature>
<dbReference type="Proteomes" id="UP000193498">
    <property type="component" value="Unassembled WGS sequence"/>
</dbReference>
<dbReference type="AlphaFoldDB" id="A0A1Y1YP76"/>